<name>A0AA41W8K0_9GAMM</name>
<dbReference type="InterPro" id="IPR009097">
    <property type="entry name" value="Cyclic_Pdiesterase"/>
</dbReference>
<evidence type="ECO:0008006" key="3">
    <source>
        <dbReference type="Google" id="ProtNLM"/>
    </source>
</evidence>
<proteinExistence type="predicted"/>
<protein>
    <recommendedName>
        <fullName evidence="3">2'-5' RNA ligase</fullName>
    </recommendedName>
</protein>
<comment type="caution">
    <text evidence="1">The sequence shown here is derived from an EMBL/GenBank/DDBJ whole genome shotgun (WGS) entry which is preliminary data.</text>
</comment>
<accession>A0AA41W8K0</accession>
<dbReference type="SUPFAM" id="SSF55144">
    <property type="entry name" value="LigT-like"/>
    <property type="match status" value="1"/>
</dbReference>
<keyword evidence="2" id="KW-1185">Reference proteome</keyword>
<organism evidence="1 2">
    <name type="scientific">Echinimonas agarilytica</name>
    <dbReference type="NCBI Taxonomy" id="1215918"/>
    <lineage>
        <taxon>Bacteria</taxon>
        <taxon>Pseudomonadati</taxon>
        <taxon>Pseudomonadota</taxon>
        <taxon>Gammaproteobacteria</taxon>
        <taxon>Alteromonadales</taxon>
        <taxon>Echinimonadaceae</taxon>
        <taxon>Echinimonas</taxon>
    </lineage>
</organism>
<sequence>MIQSIYDQMWQRFELASAHNDFELDSHLIDVANDSRRGITALAYLKQGNSLILDEIMNFQETVRELEPNQYYHPLDELHLTVLSVISCVPKFELSEINVHKYAEIFFSALSTIQQIEIKYSGVSASPNCIVLQGFPANNALEEFRNELRTQLSDAGLRVTIDSRYKLVTAHSSLIRFKTPISDGQQLFKLCKQYRNHDFGSVVLKDFELVYNNWYQNLAVTKSLARGSVLDQQRV</sequence>
<dbReference type="RefSeq" id="WP_251262750.1">
    <property type="nucleotide sequence ID" value="NZ_JAMQGP010000009.1"/>
</dbReference>
<reference evidence="1 2" key="1">
    <citation type="journal article" date="2013" name="Antonie Van Leeuwenhoek">
        <title>Echinimonas agarilytica gen. nov., sp. nov., a new gammaproteobacterium isolated from the sea urchin Strongylocentrotus intermedius.</title>
        <authorList>
            <person name="Nedashkovskaya O.I."/>
            <person name="Stenkova A.M."/>
            <person name="Zhukova N.V."/>
            <person name="Van Trappen S."/>
            <person name="Lee J.S."/>
            <person name="Kim S.B."/>
        </authorList>
    </citation>
    <scope>NUCLEOTIDE SEQUENCE [LARGE SCALE GENOMIC DNA]</scope>
    <source>
        <strain evidence="1 2">KMM 6351</strain>
    </source>
</reference>
<dbReference type="EMBL" id="JAMQGP010000009">
    <property type="protein sequence ID" value="MCM2681267.1"/>
    <property type="molecule type" value="Genomic_DNA"/>
</dbReference>
<evidence type="ECO:0000313" key="1">
    <source>
        <dbReference type="EMBL" id="MCM2681267.1"/>
    </source>
</evidence>
<gene>
    <name evidence="1" type="ORF">NAF29_16590</name>
</gene>
<dbReference type="Gene3D" id="3.90.1140.10">
    <property type="entry name" value="Cyclic phosphodiesterase"/>
    <property type="match status" value="1"/>
</dbReference>
<dbReference type="Proteomes" id="UP001165393">
    <property type="component" value="Unassembled WGS sequence"/>
</dbReference>
<evidence type="ECO:0000313" key="2">
    <source>
        <dbReference type="Proteomes" id="UP001165393"/>
    </source>
</evidence>
<dbReference type="AlphaFoldDB" id="A0AA41W8K0"/>